<dbReference type="InterPro" id="IPR038559">
    <property type="entry name" value="XkdN-like_sf"/>
</dbReference>
<dbReference type="Pfam" id="PF08890">
    <property type="entry name" value="Phage_TAC_5"/>
    <property type="match status" value="1"/>
</dbReference>
<dbReference type="InterPro" id="IPR014986">
    <property type="entry name" value="XkdN-like"/>
</dbReference>
<protein>
    <submittedName>
        <fullName evidence="2">Phage portal protein</fullName>
    </submittedName>
</protein>
<organism evidence="2 3">
    <name type="scientific">Paenibacillus gansuensis</name>
    <dbReference type="NCBI Taxonomy" id="306542"/>
    <lineage>
        <taxon>Bacteria</taxon>
        <taxon>Bacillati</taxon>
        <taxon>Bacillota</taxon>
        <taxon>Bacilli</taxon>
        <taxon>Bacillales</taxon>
        <taxon>Paenibacillaceae</taxon>
        <taxon>Paenibacillus</taxon>
    </lineage>
</organism>
<accession>A0ABW5PEG7</accession>
<evidence type="ECO:0000313" key="3">
    <source>
        <dbReference type="Proteomes" id="UP001597541"/>
    </source>
</evidence>
<evidence type="ECO:0000256" key="1">
    <source>
        <dbReference type="SAM" id="MobiDB-lite"/>
    </source>
</evidence>
<reference evidence="3" key="1">
    <citation type="journal article" date="2019" name="Int. J. Syst. Evol. Microbiol.">
        <title>The Global Catalogue of Microorganisms (GCM) 10K type strain sequencing project: providing services to taxonomists for standard genome sequencing and annotation.</title>
        <authorList>
            <consortium name="The Broad Institute Genomics Platform"/>
            <consortium name="The Broad Institute Genome Sequencing Center for Infectious Disease"/>
            <person name="Wu L."/>
            <person name="Ma J."/>
        </authorList>
    </citation>
    <scope>NUCLEOTIDE SEQUENCE [LARGE SCALE GENOMIC DNA]</scope>
    <source>
        <strain evidence="3">KCTC 3950</strain>
    </source>
</reference>
<feature type="region of interest" description="Disordered" evidence="1">
    <location>
        <begin position="1"/>
        <end position="26"/>
    </location>
</feature>
<proteinExistence type="predicted"/>
<comment type="caution">
    <text evidence="2">The sequence shown here is derived from an EMBL/GenBank/DDBJ whole genome shotgun (WGS) entry which is preliminary data.</text>
</comment>
<dbReference type="Gene3D" id="3.30.2220.30">
    <property type="match status" value="1"/>
</dbReference>
<gene>
    <name evidence="2" type="ORF">ACFSUF_13990</name>
</gene>
<evidence type="ECO:0000313" key="2">
    <source>
        <dbReference type="EMBL" id="MFD2613538.1"/>
    </source>
</evidence>
<dbReference type="RefSeq" id="WP_377603530.1">
    <property type="nucleotide sequence ID" value="NZ_JBHUME010000008.1"/>
</dbReference>
<dbReference type="Proteomes" id="UP001597541">
    <property type="component" value="Unassembled WGS sequence"/>
</dbReference>
<keyword evidence="3" id="KW-1185">Reference proteome</keyword>
<sequence>MSDMSLFFASNAAQPETESVPVSKRFKDAEGKPVRWQIRAISEEENDALRASSTRKAKQKNGVSVPETNMQEYLAKLTAACVVFPNLQDAELQKSYGVRGADAVVRKMLLPGEYTNLLAKIQEINGFDEDINELASEVKN</sequence>
<name>A0ABW5PEG7_9BACL</name>
<dbReference type="EMBL" id="JBHUME010000008">
    <property type="protein sequence ID" value="MFD2613538.1"/>
    <property type="molecule type" value="Genomic_DNA"/>
</dbReference>